<dbReference type="InterPro" id="IPR051158">
    <property type="entry name" value="Metallophosphoesterase_sf"/>
</dbReference>
<evidence type="ECO:0000256" key="1">
    <source>
        <dbReference type="ARBA" id="ARBA00022723"/>
    </source>
</evidence>
<feature type="transmembrane region" description="Helical" evidence="3">
    <location>
        <begin position="24"/>
        <end position="45"/>
    </location>
</feature>
<keyword evidence="3" id="KW-1133">Transmembrane helix</keyword>
<dbReference type="PANTHER" id="PTHR31302:SF31">
    <property type="entry name" value="PHOSPHODIESTERASE YAEI"/>
    <property type="match status" value="1"/>
</dbReference>
<accession>A0A7C6EC88</accession>
<dbReference type="PANTHER" id="PTHR31302">
    <property type="entry name" value="TRANSMEMBRANE PROTEIN WITH METALLOPHOSPHOESTERASE DOMAIN-RELATED"/>
    <property type="match status" value="1"/>
</dbReference>
<comment type="caution">
    <text evidence="5">The sequence shown here is derived from an EMBL/GenBank/DDBJ whole genome shotgun (WGS) entry which is preliminary data.</text>
</comment>
<proteinExistence type="predicted"/>
<dbReference type="Proteomes" id="UP000886400">
    <property type="component" value="Unassembled WGS sequence"/>
</dbReference>
<keyword evidence="3" id="KW-0472">Membrane</keyword>
<gene>
    <name evidence="5" type="ORF">ENM99_06245</name>
</gene>
<evidence type="ECO:0000313" key="5">
    <source>
        <dbReference type="EMBL" id="HHS49415.1"/>
    </source>
</evidence>
<feature type="domain" description="Calcineurin-like phosphoesterase" evidence="4">
    <location>
        <begin position="94"/>
        <end position="256"/>
    </location>
</feature>
<dbReference type="EMBL" id="DRZX01000294">
    <property type="protein sequence ID" value="HHS49415.1"/>
    <property type="molecule type" value="Genomic_DNA"/>
</dbReference>
<protein>
    <submittedName>
        <fullName evidence="5">Metallophosphoesterase</fullName>
    </submittedName>
</protein>
<dbReference type="GO" id="GO:0046872">
    <property type="term" value="F:metal ion binding"/>
    <property type="evidence" value="ECO:0007669"/>
    <property type="project" value="UniProtKB-KW"/>
</dbReference>
<dbReference type="GO" id="GO:0009245">
    <property type="term" value="P:lipid A biosynthetic process"/>
    <property type="evidence" value="ECO:0007669"/>
    <property type="project" value="TreeGrafter"/>
</dbReference>
<evidence type="ECO:0000256" key="3">
    <source>
        <dbReference type="SAM" id="Phobius"/>
    </source>
</evidence>
<keyword evidence="1" id="KW-0479">Metal-binding</keyword>
<keyword evidence="2" id="KW-0378">Hydrolase</keyword>
<feature type="transmembrane region" description="Helical" evidence="3">
    <location>
        <begin position="57"/>
        <end position="75"/>
    </location>
</feature>
<dbReference type="Gene3D" id="3.60.21.10">
    <property type="match status" value="1"/>
</dbReference>
<dbReference type="GO" id="GO:0008758">
    <property type="term" value="F:UDP-2,3-diacylglucosamine hydrolase activity"/>
    <property type="evidence" value="ECO:0007669"/>
    <property type="project" value="TreeGrafter"/>
</dbReference>
<keyword evidence="3" id="KW-0812">Transmembrane</keyword>
<dbReference type="InterPro" id="IPR029052">
    <property type="entry name" value="Metallo-depent_PP-like"/>
</dbReference>
<dbReference type="Pfam" id="PF00149">
    <property type="entry name" value="Metallophos"/>
    <property type="match status" value="1"/>
</dbReference>
<dbReference type="GO" id="GO:0016020">
    <property type="term" value="C:membrane"/>
    <property type="evidence" value="ECO:0007669"/>
    <property type="project" value="GOC"/>
</dbReference>
<reference evidence="5" key="1">
    <citation type="journal article" date="2020" name="mSystems">
        <title>Genome- and Community-Level Interaction Insights into Carbon Utilization and Element Cycling Functions of Hydrothermarchaeota in Hydrothermal Sediment.</title>
        <authorList>
            <person name="Zhou Z."/>
            <person name="Liu Y."/>
            <person name="Xu W."/>
            <person name="Pan J."/>
            <person name="Luo Z.H."/>
            <person name="Li M."/>
        </authorList>
    </citation>
    <scope>NUCLEOTIDE SEQUENCE [LARGE SCALE GENOMIC DNA]</scope>
    <source>
        <strain evidence="5">SpSt-1135</strain>
    </source>
</reference>
<dbReference type="SUPFAM" id="SSF56300">
    <property type="entry name" value="Metallo-dependent phosphatases"/>
    <property type="match status" value="1"/>
</dbReference>
<organism evidence="5">
    <name type="scientific">Desulfurella acetivorans</name>
    <dbReference type="NCBI Taxonomy" id="33002"/>
    <lineage>
        <taxon>Bacteria</taxon>
        <taxon>Pseudomonadati</taxon>
        <taxon>Campylobacterota</taxon>
        <taxon>Desulfurellia</taxon>
        <taxon>Desulfurellales</taxon>
        <taxon>Desulfurellaceae</taxon>
        <taxon>Desulfurella</taxon>
    </lineage>
</organism>
<dbReference type="AlphaFoldDB" id="A0A7C6EC88"/>
<name>A0A7C6EC88_DESAE</name>
<dbReference type="CDD" id="cd07385">
    <property type="entry name" value="MPP_YkuE_C"/>
    <property type="match status" value="1"/>
</dbReference>
<sequence>SLFIIRKIEEFKPAIAKFLAHLSFYWMGFLILFVTFSVVLLLFGIIYKPLFDKQTNFIIASLISFVFVVVGYINAQKIHTRIITIHSKKIQKNLRLVFFSDLHADLMINDRYVLKVSKIINDLKPDLVIAGGDIIDSSIDGIEKNIEPLKKIKSIYGKYAVLGNHEFYRGINKCQTHLENVGFVVLRNKCIKVNGSLNIAGIDDITITNKKDKEILSKCDKNAFIIFVSHRPLMETLMKNNDSCLFDLAVCGHTHAGQMFPFTLLTKAYYHNKDFGYFNINGSHLIISSGVGTWGPPFRIFSSSEIVLIDLKKPN</sequence>
<dbReference type="InterPro" id="IPR004843">
    <property type="entry name" value="Calcineurin-like_PHP"/>
</dbReference>
<evidence type="ECO:0000256" key="2">
    <source>
        <dbReference type="ARBA" id="ARBA00022801"/>
    </source>
</evidence>
<evidence type="ECO:0000259" key="4">
    <source>
        <dbReference type="Pfam" id="PF00149"/>
    </source>
</evidence>
<feature type="non-terminal residue" evidence="5">
    <location>
        <position position="1"/>
    </location>
</feature>